<dbReference type="Gene3D" id="3.50.50.60">
    <property type="entry name" value="FAD/NAD(P)-binding domain"/>
    <property type="match status" value="4"/>
</dbReference>
<dbReference type="PRINTS" id="PR00469">
    <property type="entry name" value="PNDRDTASEII"/>
</dbReference>
<comment type="cofactor">
    <cofactor evidence="1">
        <name>FAD</name>
        <dbReference type="ChEBI" id="CHEBI:57692"/>
    </cofactor>
</comment>
<feature type="domain" description="4Fe-4S ferredoxin-type" evidence="9">
    <location>
        <begin position="104"/>
        <end position="135"/>
    </location>
</feature>
<dbReference type="Gene3D" id="3.30.70.20">
    <property type="match status" value="2"/>
</dbReference>
<dbReference type="InterPro" id="IPR017896">
    <property type="entry name" value="4Fe4S_Fe-S-bd"/>
</dbReference>
<dbReference type="SUPFAM" id="SSF46548">
    <property type="entry name" value="alpha-helical ferredoxin"/>
    <property type="match status" value="2"/>
</dbReference>
<evidence type="ECO:0000256" key="3">
    <source>
        <dbReference type="ARBA" id="ARBA00022485"/>
    </source>
</evidence>
<dbReference type="GO" id="GO:0046872">
    <property type="term" value="F:metal ion binding"/>
    <property type="evidence" value="ECO:0007669"/>
    <property type="project" value="UniProtKB-KW"/>
</dbReference>
<dbReference type="Pfam" id="PF12831">
    <property type="entry name" value="FAD_oxidored"/>
    <property type="match status" value="1"/>
</dbReference>
<evidence type="ECO:0000259" key="9">
    <source>
        <dbReference type="PROSITE" id="PS51379"/>
    </source>
</evidence>
<dbReference type="Proteomes" id="UP000836597">
    <property type="component" value="Chromosome"/>
</dbReference>
<accession>A0A8S0WRH5</accession>
<dbReference type="PRINTS" id="PR00368">
    <property type="entry name" value="FADPNR"/>
</dbReference>
<dbReference type="InterPro" id="IPR028261">
    <property type="entry name" value="DPD_II"/>
</dbReference>
<evidence type="ECO:0000256" key="5">
    <source>
        <dbReference type="ARBA" id="ARBA00022827"/>
    </source>
</evidence>
<protein>
    <submittedName>
        <fullName evidence="10">Dihydroprymidine dehydrogenase domain II, 4Fe-4S cluster</fullName>
        <ecNumber evidence="10">1.-.-.-</ecNumber>
    </submittedName>
</protein>
<feature type="domain" description="4Fe-4S ferredoxin-type" evidence="9">
    <location>
        <begin position="1398"/>
        <end position="1427"/>
    </location>
</feature>
<reference evidence="10" key="1">
    <citation type="submission" date="2020-01" db="EMBL/GenBank/DDBJ databases">
        <authorList>
            <person name="Hornung B."/>
        </authorList>
    </citation>
    <scope>NUCLEOTIDE SEQUENCE</scope>
    <source>
        <strain evidence="10">PacBioINE</strain>
    </source>
</reference>
<keyword evidence="8" id="KW-0411">Iron-sulfur</keyword>
<keyword evidence="6 10" id="KW-0560">Oxidoreductase</keyword>
<dbReference type="Gene3D" id="3.40.50.720">
    <property type="entry name" value="NAD(P)-binding Rossmann-like Domain"/>
    <property type="match status" value="1"/>
</dbReference>
<dbReference type="PANTHER" id="PTHR43498:SF1">
    <property type="entry name" value="COB--COM HETERODISULFIDE REDUCTASE IRON-SULFUR SUBUNIT A"/>
    <property type="match status" value="1"/>
</dbReference>
<dbReference type="Pfam" id="PF07992">
    <property type="entry name" value="Pyr_redox_2"/>
    <property type="match status" value="2"/>
</dbReference>
<dbReference type="SUPFAM" id="SSF51971">
    <property type="entry name" value="Nucleotide-binding domain"/>
    <property type="match status" value="1"/>
</dbReference>
<dbReference type="InterPro" id="IPR009051">
    <property type="entry name" value="Helical_ferredxn"/>
</dbReference>
<evidence type="ECO:0000256" key="7">
    <source>
        <dbReference type="ARBA" id="ARBA00023004"/>
    </source>
</evidence>
<dbReference type="InterPro" id="IPR017900">
    <property type="entry name" value="4Fe4S_Fe_S_CS"/>
</dbReference>
<dbReference type="RefSeq" id="WP_240986539.1">
    <property type="nucleotide sequence ID" value="NZ_LR746496.1"/>
</dbReference>
<dbReference type="PANTHER" id="PTHR43498">
    <property type="entry name" value="FERREDOXIN:COB-COM HETERODISULFIDE REDUCTASE SUBUNIT A"/>
    <property type="match status" value="1"/>
</dbReference>
<dbReference type="PROSITE" id="PS51379">
    <property type="entry name" value="4FE4S_FER_2"/>
    <property type="match status" value="3"/>
</dbReference>
<evidence type="ECO:0000256" key="6">
    <source>
        <dbReference type="ARBA" id="ARBA00023002"/>
    </source>
</evidence>
<keyword evidence="5" id="KW-0285">Flavoprotein</keyword>
<evidence type="ECO:0000256" key="2">
    <source>
        <dbReference type="ARBA" id="ARBA00006561"/>
    </source>
</evidence>
<evidence type="ECO:0000256" key="8">
    <source>
        <dbReference type="ARBA" id="ARBA00023014"/>
    </source>
</evidence>
<dbReference type="Gene3D" id="1.10.1060.10">
    <property type="entry name" value="Alpha-helical ferredoxin"/>
    <property type="match status" value="1"/>
</dbReference>
<dbReference type="KEGG" id="aacx:DEACI_4127"/>
<dbReference type="InterPro" id="IPR036188">
    <property type="entry name" value="FAD/NAD-bd_sf"/>
</dbReference>
<keyword evidence="5" id="KW-0274">FAD</keyword>
<dbReference type="PROSITE" id="PS00198">
    <property type="entry name" value="4FE4S_FER_1"/>
    <property type="match status" value="2"/>
</dbReference>
<dbReference type="InterPro" id="IPR039650">
    <property type="entry name" value="HdrA-like"/>
</dbReference>
<keyword evidence="4" id="KW-0479">Metal-binding</keyword>
<organism evidence="10">
    <name type="scientific">Acididesulfobacillus acetoxydans</name>
    <dbReference type="NCBI Taxonomy" id="1561005"/>
    <lineage>
        <taxon>Bacteria</taxon>
        <taxon>Bacillati</taxon>
        <taxon>Bacillota</taxon>
        <taxon>Clostridia</taxon>
        <taxon>Eubacteriales</taxon>
        <taxon>Peptococcaceae</taxon>
        <taxon>Acididesulfobacillus</taxon>
    </lineage>
</organism>
<dbReference type="GO" id="GO:0016491">
    <property type="term" value="F:oxidoreductase activity"/>
    <property type="evidence" value="ECO:0007669"/>
    <property type="project" value="UniProtKB-KW"/>
</dbReference>
<dbReference type="EMBL" id="LR746496">
    <property type="protein sequence ID" value="CAA7603304.1"/>
    <property type="molecule type" value="Genomic_DNA"/>
</dbReference>
<dbReference type="Pfam" id="PF00037">
    <property type="entry name" value="Fer4"/>
    <property type="match status" value="1"/>
</dbReference>
<gene>
    <name evidence="10" type="ORF">DEACI_4127</name>
</gene>
<dbReference type="SUPFAM" id="SSF51905">
    <property type="entry name" value="FAD/NAD(P)-binding domain"/>
    <property type="match status" value="3"/>
</dbReference>
<evidence type="ECO:0000256" key="1">
    <source>
        <dbReference type="ARBA" id="ARBA00001974"/>
    </source>
</evidence>
<dbReference type="Pfam" id="PF14691">
    <property type="entry name" value="Fer4_20"/>
    <property type="match status" value="1"/>
</dbReference>
<keyword evidence="7" id="KW-0408">Iron</keyword>
<dbReference type="EC" id="1.-.-.-" evidence="10"/>
<feature type="domain" description="4Fe-4S ferredoxin-type" evidence="9">
    <location>
        <begin position="1429"/>
        <end position="1458"/>
    </location>
</feature>
<proteinExistence type="inferred from homology"/>
<dbReference type="Pfam" id="PF13187">
    <property type="entry name" value="Fer4_9"/>
    <property type="match status" value="1"/>
</dbReference>
<dbReference type="InterPro" id="IPR023753">
    <property type="entry name" value="FAD/NAD-binding_dom"/>
</dbReference>
<name>A0A8S0WRH5_9FIRM</name>
<dbReference type="SUPFAM" id="SSF54862">
    <property type="entry name" value="4Fe-4S ferredoxins"/>
    <property type="match status" value="1"/>
</dbReference>
<evidence type="ECO:0000256" key="4">
    <source>
        <dbReference type="ARBA" id="ARBA00022723"/>
    </source>
</evidence>
<comment type="similarity">
    <text evidence="2">Belongs to the HdrA family.</text>
</comment>
<dbReference type="GO" id="GO:0051539">
    <property type="term" value="F:4 iron, 4 sulfur cluster binding"/>
    <property type="evidence" value="ECO:0007669"/>
    <property type="project" value="UniProtKB-KW"/>
</dbReference>
<evidence type="ECO:0000313" key="10">
    <source>
        <dbReference type="EMBL" id="CAA7603304.1"/>
    </source>
</evidence>
<keyword evidence="3" id="KW-0004">4Fe-4S</keyword>
<sequence>MKQSEGSNKVIGAVMVVGGGIAGIESSLDLAEMGYKVYLVEKSSAIGGTMPALDKTFPTNDCSMCILSPKLVECGRHLNIEILTNTEVEHVDGVSGNFEVRVKQQPRFIDIDKCTGCGECANVCPVEVENEFEKGLSLRKAIYKKYAQANPNAYAIDKKGPAPCKGACPAGVNAQGYVALTSQGKFDEAAQIVYDDLLFPATIGRICPHPCESKCSRGQAEGAVSIAAIKRFLGDNVQRPLLVLPERKKGKVAIIGSGPAGLSAAYELVKKGYAISIFEALPVAGGMLAVGIPDYRLPRRVLDKEISYLTSAGVEIKTNAPLGADLTIKDLQNQGYEAVFLATGAHQNRSLNIPGEQGGGVFSGVEFLRRVNLGETLDVGKKVAVIGGGDVAMDAARSALRLGAEEVTVYYRRSREEMPARDEEINAAIEEGIQFKFLLTPTSFTQEGETLIGMTCIEMRLTEPDATGRRRPEPKPNSEQFIPVDMVITAVGQMPDLSYLPLTLERTKQGTIATDPVTLATSIPGVFAGGEIRTGPGIAIQAVAEGKEAAISIERYLEGEDLAGNRPKRPQPLEQKPLPKNLVEVKRAVPGAKNPADRIKDFAEYVEGLKPEEAQREAGRCLNCGPCSECMQCVKVCKADCINHFDVEKTLDIKVGAILYAPGFSEFPAEKLKNFGYDAYTNVVTSTQFERLLSASGPFGGHLVRPSDKKEPLKIAWIQCAGSRTLKDDKPYCSSVCCMYAIKEAVIAKEHSPYPLDTTIFYMDMRSYGKDFEKYYQNAKKKGVHFIRSRIYAVEEVSDTQNLRLRYAQENGKISYEEFDLVVLSVGLCAAEDSNKLAKTASFDLNDYGFAKTYGSSPIRTTREGIFVAGAFGGPKDIPETVTEACAAASEASGLLSSAKNSLVKVKTYPPERDVFGLKPRIGVFICHCGINISSVVNVKRVVEMAKTLPNVVYAEDNLYTCSQDTQIKIKELIKEKGLNRVVVASCSPRTHEALFRETLREAELNPYLFEMANIRDQCSWVHMHEPEKATLKAIDLVKMAVAKSRLLEPIEALSVPVEPKALVIGGGAAGMTVALALATQNYEVYLVERKGALGGLANKLQFNHLGESIREEISNLRSQVMNNPLIQVFLNTIIKEVAGFVGNFKTTIETGAKQEVLNHGVVIVATGAKEYRPKEYLYGQSPLVKTHLEVEEIIGEHADEFQKVTNLVLINCVGSRNLEHPYCSKVCCSQTVQIALRAKEINPNINVFVLYRDMRTYGYQEEFYRLARRKGVIFIRYDEDHLPELRREGDKIFVTCEDPILGEEIEIEASLVSLAAATVAADNLDLSKALKVPLNEDGFFLEAHMKLRPVDFSTDGVFLCGLAHGPKPLAEAMTQAKAAAARACTILNKKSLAAGGLTAEVNPLYCTGCGTCESICPAKAVAVDQNEKVAKVNPTLCKGCGACAASCRSGAIDVRGFKSEQIVAMLRQMN</sequence>